<dbReference type="OrthoDB" id="43980at2"/>
<dbReference type="KEGG" id="rue:DT065_12530"/>
<keyword evidence="2" id="KW-1185">Reference proteome</keyword>
<dbReference type="SUPFAM" id="SSF81301">
    <property type="entry name" value="Nucleotidyltransferase"/>
    <property type="match status" value="1"/>
</dbReference>
<dbReference type="RefSeq" id="WP_114373949.1">
    <property type="nucleotide sequence ID" value="NZ_CP031092.1"/>
</dbReference>
<dbReference type="EMBL" id="CP031092">
    <property type="protein sequence ID" value="AXF56752.1"/>
    <property type="molecule type" value="Genomic_DNA"/>
</dbReference>
<sequence>MPMPARTAAEHFIQQTFPHCDVAFLGGSGAQKELTKHSDLDIVILDSTQPSAFYQCFFAFGWNIETFVYHRVSLSMAFATSCFEGIPSILRMCAEGMVLKDDGSATAIQAEAQERTRQVPSLWADEKHQEMRFMITDLLGDLNDSTCDKEKIFVAYKLFALVSEFVLRANGYWIGQGKWMYRSLLHFDPDFCDRYLEFFRHFMKTGEYKPFYTLIEEVLEQHGGRLFAGGYQKPL</sequence>
<reference evidence="1 2" key="1">
    <citation type="journal article" date="2018" name="J. Microbiol.">
        <title>Salicibibacter kimchii gen. nov., sp. nov., a moderately halophilic and alkalitolerant bacterium in the family Bacillaceae, isolated from kimchi.</title>
        <authorList>
            <person name="Jang J.Y."/>
            <person name="Oh Y.J."/>
            <person name="Lim S.K."/>
            <person name="Park H.K."/>
            <person name="Lee C."/>
            <person name="Kim J.Y."/>
            <person name="Lee M.A."/>
            <person name="Choi H.J."/>
        </authorList>
    </citation>
    <scope>NUCLEOTIDE SEQUENCE [LARGE SCALE GENOMIC DNA]</scope>
    <source>
        <strain evidence="1 2">NKC1-1</strain>
    </source>
</reference>
<proteinExistence type="predicted"/>
<keyword evidence="1" id="KW-0808">Transferase</keyword>
<evidence type="ECO:0000313" key="1">
    <source>
        <dbReference type="EMBL" id="AXF56752.1"/>
    </source>
</evidence>
<evidence type="ECO:0000313" key="2">
    <source>
        <dbReference type="Proteomes" id="UP000252100"/>
    </source>
</evidence>
<dbReference type="Proteomes" id="UP000252100">
    <property type="component" value="Chromosome"/>
</dbReference>
<protein>
    <submittedName>
        <fullName evidence="1">Nucleotidyltransferase domain-containing protein</fullName>
    </submittedName>
</protein>
<dbReference type="AlphaFoldDB" id="A0A345C0M1"/>
<dbReference type="Gene3D" id="3.30.460.10">
    <property type="entry name" value="Beta Polymerase, domain 2"/>
    <property type="match status" value="1"/>
</dbReference>
<gene>
    <name evidence="1" type="ORF">DT065_12530</name>
</gene>
<accession>A0A345C0M1</accession>
<organism evidence="1 2">
    <name type="scientific">Salicibibacter kimchii</name>
    <dbReference type="NCBI Taxonomy" id="2099786"/>
    <lineage>
        <taxon>Bacteria</taxon>
        <taxon>Bacillati</taxon>
        <taxon>Bacillota</taxon>
        <taxon>Bacilli</taxon>
        <taxon>Bacillales</taxon>
        <taxon>Bacillaceae</taxon>
        <taxon>Salicibibacter</taxon>
    </lineage>
</organism>
<dbReference type="GO" id="GO:0016740">
    <property type="term" value="F:transferase activity"/>
    <property type="evidence" value="ECO:0007669"/>
    <property type="project" value="UniProtKB-KW"/>
</dbReference>
<name>A0A345C0M1_9BACI</name>
<dbReference type="InterPro" id="IPR043519">
    <property type="entry name" value="NT_sf"/>
</dbReference>